<dbReference type="EMBL" id="JAIVFP010000001">
    <property type="protein sequence ID" value="MCI4681822.1"/>
    <property type="molecule type" value="Genomic_DNA"/>
</dbReference>
<comment type="caution">
    <text evidence="2">The sequence shown here is derived from an EMBL/GenBank/DDBJ whole genome shotgun (WGS) entry which is preliminary data.</text>
</comment>
<dbReference type="Proteomes" id="UP001139104">
    <property type="component" value="Unassembled WGS sequence"/>
</dbReference>
<dbReference type="Gene3D" id="1.10.357.10">
    <property type="entry name" value="Tetracycline Repressor, domain 2"/>
    <property type="match status" value="1"/>
</dbReference>
<dbReference type="RefSeq" id="WP_243065866.1">
    <property type="nucleotide sequence ID" value="NZ_JAIVFK010000003.1"/>
</dbReference>
<accession>A0ABS9Z2I3</accession>
<keyword evidence="3" id="KW-1185">Reference proteome</keyword>
<evidence type="ECO:0000259" key="1">
    <source>
        <dbReference type="Pfam" id="PF21306"/>
    </source>
</evidence>
<evidence type="ECO:0000313" key="3">
    <source>
        <dbReference type="Proteomes" id="UP001139104"/>
    </source>
</evidence>
<organism evidence="2 3">
    <name type="scientific">Candidatus Rhodoblastus alkanivorans</name>
    <dbReference type="NCBI Taxonomy" id="2954117"/>
    <lineage>
        <taxon>Bacteria</taxon>
        <taxon>Pseudomonadati</taxon>
        <taxon>Pseudomonadota</taxon>
        <taxon>Alphaproteobacteria</taxon>
        <taxon>Hyphomicrobiales</taxon>
        <taxon>Rhodoblastaceae</taxon>
        <taxon>Rhodoblastus</taxon>
    </lineage>
</organism>
<dbReference type="Pfam" id="PF21306">
    <property type="entry name" value="TetR_C_40"/>
    <property type="match status" value="1"/>
</dbReference>
<gene>
    <name evidence="2" type="ORF">K2U94_03430</name>
</gene>
<feature type="domain" description="Tetracyclin repressor-like 40 C-terminal" evidence="1">
    <location>
        <begin position="9"/>
        <end position="80"/>
    </location>
</feature>
<name>A0ABS9Z2I3_9HYPH</name>
<dbReference type="InterPro" id="IPR049513">
    <property type="entry name" value="TetR_C_40"/>
</dbReference>
<reference evidence="2" key="1">
    <citation type="journal article" date="2022" name="ISME J.">
        <title>Identification of active gaseous-alkane degraders at natural gas seeps.</title>
        <authorList>
            <person name="Farhan Ul Haque M."/>
            <person name="Hernandez M."/>
            <person name="Crombie A.T."/>
            <person name="Murrell J.C."/>
        </authorList>
    </citation>
    <scope>NUCLEOTIDE SEQUENCE</scope>
    <source>
        <strain evidence="2">PC2</strain>
    </source>
</reference>
<evidence type="ECO:0000313" key="2">
    <source>
        <dbReference type="EMBL" id="MCI4681822.1"/>
    </source>
</evidence>
<sequence>MASICGQPLADLYAGLTRGRFLFRDSQVESVVGFLSGATIGAIVTVLDGAKTWREAGMDLAELALAALGLPREEARAIASASLPPPERR</sequence>
<proteinExistence type="predicted"/>
<protein>
    <recommendedName>
        <fullName evidence="1">Tetracyclin repressor-like 40 C-terminal domain-containing protein</fullName>
    </recommendedName>
</protein>